<gene>
    <name evidence="3" type="ORF">FF124_06920</name>
</gene>
<organism evidence="3 4">
    <name type="scientific">Martelella lutilitoris</name>
    <dbReference type="NCBI Taxonomy" id="2583532"/>
    <lineage>
        <taxon>Bacteria</taxon>
        <taxon>Pseudomonadati</taxon>
        <taxon>Pseudomonadota</taxon>
        <taxon>Alphaproteobacteria</taxon>
        <taxon>Hyphomicrobiales</taxon>
        <taxon>Aurantimonadaceae</taxon>
        <taxon>Martelella</taxon>
    </lineage>
</organism>
<dbReference type="AlphaFoldDB" id="A0A5C4JU97"/>
<evidence type="ECO:0000313" key="3">
    <source>
        <dbReference type="EMBL" id="TNB48847.1"/>
    </source>
</evidence>
<keyword evidence="1" id="KW-0812">Transmembrane</keyword>
<feature type="transmembrane region" description="Helical" evidence="1">
    <location>
        <begin position="113"/>
        <end position="139"/>
    </location>
</feature>
<dbReference type="RefSeq" id="WP_138747747.1">
    <property type="nucleotide sequence ID" value="NZ_VCLB01000003.1"/>
</dbReference>
<name>A0A5C4JU97_9HYPH</name>
<feature type="transmembrane region" description="Helical" evidence="1">
    <location>
        <begin position="46"/>
        <end position="66"/>
    </location>
</feature>
<reference evidence="3 4" key="1">
    <citation type="submission" date="2019-06" db="EMBL/GenBank/DDBJ databases">
        <title>Martelella lutilitoris sp. nov., isolated from a tidal mudflat.</title>
        <authorList>
            <person name="Kim Y.-J."/>
        </authorList>
    </citation>
    <scope>NUCLEOTIDE SEQUENCE [LARGE SCALE GENOMIC DNA]</scope>
    <source>
        <strain evidence="3 4">GH2-6</strain>
    </source>
</reference>
<feature type="domain" description="DUF1468" evidence="2">
    <location>
        <begin position="11"/>
        <end position="153"/>
    </location>
</feature>
<feature type="transmembrane region" description="Helical" evidence="1">
    <location>
        <begin position="146"/>
        <end position="162"/>
    </location>
</feature>
<feature type="transmembrane region" description="Helical" evidence="1">
    <location>
        <begin position="7"/>
        <end position="26"/>
    </location>
</feature>
<evidence type="ECO:0000256" key="1">
    <source>
        <dbReference type="SAM" id="Phobius"/>
    </source>
</evidence>
<proteinExistence type="predicted"/>
<evidence type="ECO:0000313" key="4">
    <source>
        <dbReference type="Proteomes" id="UP000307874"/>
    </source>
</evidence>
<evidence type="ECO:0000259" key="2">
    <source>
        <dbReference type="Pfam" id="PF07331"/>
    </source>
</evidence>
<feature type="transmembrane region" description="Helical" evidence="1">
    <location>
        <begin position="87"/>
        <end position="107"/>
    </location>
</feature>
<accession>A0A5C4JU97</accession>
<keyword evidence="1" id="KW-1133">Transmembrane helix</keyword>
<dbReference type="InterPro" id="IPR009936">
    <property type="entry name" value="DUF1468"/>
</dbReference>
<dbReference type="Proteomes" id="UP000307874">
    <property type="component" value="Unassembled WGS sequence"/>
</dbReference>
<keyword evidence="4" id="KW-1185">Reference proteome</keyword>
<sequence>MTRFRAFAFDWIALAIVAAAPAAIFWQSATSLKRQGAAAGGPLENAAFYPRVIALLLSVVVAIHALRLLTGKVQTVSPFKASDGTRLALILSAVFVAYLLALPYLGFHILTPALMLVFLLAFGIGPLPAIIGAIGIWLVASFVFEGLLNVVLPVGIFNITLFS</sequence>
<comment type="caution">
    <text evidence="3">The sequence shown here is derived from an EMBL/GenBank/DDBJ whole genome shotgun (WGS) entry which is preliminary data.</text>
</comment>
<keyword evidence="1" id="KW-0472">Membrane</keyword>
<protein>
    <recommendedName>
        <fullName evidence="2">DUF1468 domain-containing protein</fullName>
    </recommendedName>
</protein>
<dbReference type="OrthoDB" id="7873154at2"/>
<dbReference type="EMBL" id="VCLB01000003">
    <property type="protein sequence ID" value="TNB48847.1"/>
    <property type="molecule type" value="Genomic_DNA"/>
</dbReference>
<dbReference type="Pfam" id="PF07331">
    <property type="entry name" value="TctB"/>
    <property type="match status" value="1"/>
</dbReference>